<evidence type="ECO:0000313" key="7">
    <source>
        <dbReference type="Proteomes" id="UP000563349"/>
    </source>
</evidence>
<reference evidence="6 7" key="1">
    <citation type="submission" date="2020-07" db="EMBL/GenBank/DDBJ databases">
        <title>MOT database genomes.</title>
        <authorList>
            <person name="Joseph S."/>
            <person name="Aduse-Opoku J."/>
            <person name="Hashim A."/>
            <person name="Wade W."/>
            <person name="Curtis M."/>
        </authorList>
    </citation>
    <scope>NUCLEOTIDE SEQUENCE [LARGE SCALE GENOMIC DNA]</scope>
    <source>
        <strain evidence="6 7">CCW311</strain>
    </source>
</reference>
<dbReference type="EMBL" id="JACBYG010000038">
    <property type="protein sequence ID" value="NYS49173.1"/>
    <property type="molecule type" value="Genomic_DNA"/>
</dbReference>
<dbReference type="PIRSF" id="PIRSF006806">
    <property type="entry name" value="FTHF_cligase"/>
    <property type="match status" value="1"/>
</dbReference>
<keyword evidence="6" id="KW-0436">Ligase</keyword>
<dbReference type="PANTHER" id="PTHR23407:SF1">
    <property type="entry name" value="5-FORMYLTETRAHYDROFOLATE CYCLO-LIGASE"/>
    <property type="match status" value="1"/>
</dbReference>
<evidence type="ECO:0000313" key="6">
    <source>
        <dbReference type="EMBL" id="NYS49173.1"/>
    </source>
</evidence>
<comment type="similarity">
    <text evidence="1 5">Belongs to the 5-formyltetrahydrofolate cyclo-ligase family.</text>
</comment>
<comment type="catalytic activity">
    <reaction evidence="5">
        <text>(6S)-5-formyl-5,6,7,8-tetrahydrofolate + ATP = (6R)-5,10-methenyltetrahydrofolate + ADP + phosphate</text>
        <dbReference type="Rhea" id="RHEA:10488"/>
        <dbReference type="ChEBI" id="CHEBI:30616"/>
        <dbReference type="ChEBI" id="CHEBI:43474"/>
        <dbReference type="ChEBI" id="CHEBI:57455"/>
        <dbReference type="ChEBI" id="CHEBI:57457"/>
        <dbReference type="ChEBI" id="CHEBI:456216"/>
        <dbReference type="EC" id="6.3.3.2"/>
    </reaction>
</comment>
<feature type="binding site" evidence="4">
    <location>
        <position position="45"/>
    </location>
    <ligand>
        <name>substrate</name>
    </ligand>
</feature>
<name>A0A7Z0LD77_9STRE</name>
<protein>
    <recommendedName>
        <fullName evidence="5">5-formyltetrahydrofolate cyclo-ligase</fullName>
        <ecNumber evidence="5">6.3.3.2</ecNumber>
    </recommendedName>
</protein>
<dbReference type="SUPFAM" id="SSF100950">
    <property type="entry name" value="NagB/RpiA/CoA transferase-like"/>
    <property type="match status" value="1"/>
</dbReference>
<accession>A0A7Z0LD77</accession>
<sequence length="179" mass="19927">MLRKKGLDLLKQQSPERKALADQRLLEQFLASPAYGQAEVLASYLSLAHEVNTQALLEQARLDGKRLLVPKVVKPGQMAFVDYDPERLQPGAHGILEPTNDPDPRLTLADIDLIHVPGLVFNRAGYRIGYGGGYYDRILTHFPGWTLATIYAVQLADFIPQAHDQAVKELLIDDVSTQI</sequence>
<dbReference type="GO" id="GO:0046872">
    <property type="term" value="F:metal ion binding"/>
    <property type="evidence" value="ECO:0007669"/>
    <property type="project" value="UniProtKB-KW"/>
</dbReference>
<feature type="binding site" evidence="4">
    <location>
        <position position="50"/>
    </location>
    <ligand>
        <name>substrate</name>
    </ligand>
</feature>
<feature type="binding site" evidence="4">
    <location>
        <begin position="127"/>
        <end position="135"/>
    </location>
    <ligand>
        <name>ATP</name>
        <dbReference type="ChEBI" id="CHEBI:30616"/>
    </ligand>
</feature>
<dbReference type="GO" id="GO:0009396">
    <property type="term" value="P:folic acid-containing compound biosynthetic process"/>
    <property type="evidence" value="ECO:0007669"/>
    <property type="project" value="TreeGrafter"/>
</dbReference>
<comment type="cofactor">
    <cofactor evidence="5">
        <name>Mg(2+)</name>
        <dbReference type="ChEBI" id="CHEBI:18420"/>
    </cofactor>
</comment>
<dbReference type="InterPro" id="IPR037171">
    <property type="entry name" value="NagB/RpiA_transferase-like"/>
</dbReference>
<dbReference type="GO" id="GO:0035999">
    <property type="term" value="P:tetrahydrofolate interconversion"/>
    <property type="evidence" value="ECO:0007669"/>
    <property type="project" value="TreeGrafter"/>
</dbReference>
<dbReference type="PANTHER" id="PTHR23407">
    <property type="entry name" value="ATPASE INHIBITOR/5-FORMYLTETRAHYDROFOLATE CYCLO-LIGASE"/>
    <property type="match status" value="1"/>
</dbReference>
<evidence type="ECO:0000256" key="3">
    <source>
        <dbReference type="ARBA" id="ARBA00022840"/>
    </source>
</evidence>
<organism evidence="6 7">
    <name type="scientific">Streptococcus danieliae</name>
    <dbReference type="NCBI Taxonomy" id="747656"/>
    <lineage>
        <taxon>Bacteria</taxon>
        <taxon>Bacillati</taxon>
        <taxon>Bacillota</taxon>
        <taxon>Bacilli</taxon>
        <taxon>Lactobacillales</taxon>
        <taxon>Streptococcaceae</taxon>
        <taxon>Streptococcus</taxon>
    </lineage>
</organism>
<evidence type="ECO:0000256" key="2">
    <source>
        <dbReference type="ARBA" id="ARBA00022741"/>
    </source>
</evidence>
<proteinExistence type="inferred from homology"/>
<keyword evidence="3 4" id="KW-0067">ATP-binding</keyword>
<gene>
    <name evidence="6" type="ORF">HZY93_04190</name>
</gene>
<keyword evidence="7" id="KW-1185">Reference proteome</keyword>
<dbReference type="Gene3D" id="3.40.50.10420">
    <property type="entry name" value="NagB/RpiA/CoA transferase-like"/>
    <property type="match status" value="1"/>
</dbReference>
<dbReference type="InterPro" id="IPR024185">
    <property type="entry name" value="FTHF_cligase-like_sf"/>
</dbReference>
<keyword evidence="5" id="KW-0479">Metal-binding</keyword>
<comment type="caution">
    <text evidence="6">The sequence shown here is derived from an EMBL/GenBank/DDBJ whole genome shotgun (WGS) entry which is preliminary data.</text>
</comment>
<dbReference type="Proteomes" id="UP000563349">
    <property type="component" value="Unassembled WGS sequence"/>
</dbReference>
<evidence type="ECO:0000256" key="1">
    <source>
        <dbReference type="ARBA" id="ARBA00010638"/>
    </source>
</evidence>
<keyword evidence="5" id="KW-0460">Magnesium</keyword>
<keyword evidence="2 4" id="KW-0547">Nucleotide-binding</keyword>
<evidence type="ECO:0000256" key="5">
    <source>
        <dbReference type="RuleBase" id="RU361279"/>
    </source>
</evidence>
<dbReference type="GO" id="GO:0005524">
    <property type="term" value="F:ATP binding"/>
    <property type="evidence" value="ECO:0007669"/>
    <property type="project" value="UniProtKB-KW"/>
</dbReference>
<dbReference type="Pfam" id="PF01812">
    <property type="entry name" value="5-FTHF_cyc-lig"/>
    <property type="match status" value="1"/>
</dbReference>
<dbReference type="EC" id="6.3.3.2" evidence="5"/>
<evidence type="ECO:0000256" key="4">
    <source>
        <dbReference type="PIRSR" id="PIRSR006806-1"/>
    </source>
</evidence>
<dbReference type="NCBIfam" id="TIGR02727">
    <property type="entry name" value="MTHFS_bact"/>
    <property type="match status" value="1"/>
</dbReference>
<dbReference type="InterPro" id="IPR002698">
    <property type="entry name" value="FTHF_cligase"/>
</dbReference>
<dbReference type="AlphaFoldDB" id="A0A7Z0LD77"/>
<dbReference type="GO" id="GO:0030272">
    <property type="term" value="F:5-formyltetrahydrofolate cyclo-ligase activity"/>
    <property type="evidence" value="ECO:0007669"/>
    <property type="project" value="UniProtKB-EC"/>
</dbReference>